<feature type="coiled-coil region" evidence="1">
    <location>
        <begin position="182"/>
        <end position="258"/>
    </location>
</feature>
<keyword evidence="1" id="KW-0175">Coiled coil</keyword>
<name>A0A158K2X0_9BURK</name>
<evidence type="ECO:0000256" key="1">
    <source>
        <dbReference type="SAM" id="Coils"/>
    </source>
</evidence>
<dbReference type="Pfam" id="PF11180">
    <property type="entry name" value="DUF2968"/>
    <property type="match status" value="1"/>
</dbReference>
<gene>
    <name evidence="2" type="ORF">AWB74_04828</name>
</gene>
<comment type="caution">
    <text evidence="2">The sequence shown here is derived from an EMBL/GenBank/DDBJ whole genome shotgun (WGS) entry which is preliminary data.</text>
</comment>
<dbReference type="EMBL" id="FCOM02000024">
    <property type="protein sequence ID" value="SAL75482.1"/>
    <property type="molecule type" value="Genomic_DNA"/>
</dbReference>
<keyword evidence="3" id="KW-1185">Reference proteome</keyword>
<dbReference type="InterPro" id="IPR021350">
    <property type="entry name" value="DUF2968"/>
</dbReference>
<sequence>MLAVLSFRRTHCMTAGPDEGFGQGAIVKNLLSRRGSLLDNAPSFLLRQKANGSIRVALPEIPEDAHSDEDVPNTAPVTRVTPLRPAAVPSQSTSVQALQAGQLAEVEWLVQQGSLSTFRTFQSFAYRAGLLFYPRELVYYAVLYHEDAVWRVLKAGDIDAAEPAFRHFVEQAMRLADADMRRAHLEAHNEQFTRLIEESEAQIDRVRTDLQQGSTHDQQVALKQQEVRKELAQLEGRRIAAQAQLNKLQRQLHQLNATVNDSVPHLPSRR</sequence>
<evidence type="ECO:0000313" key="3">
    <source>
        <dbReference type="Proteomes" id="UP000055019"/>
    </source>
</evidence>
<protein>
    <submittedName>
        <fullName evidence="2">Signal peptide protein</fullName>
    </submittedName>
</protein>
<dbReference type="Proteomes" id="UP000055019">
    <property type="component" value="Unassembled WGS sequence"/>
</dbReference>
<evidence type="ECO:0000313" key="2">
    <source>
        <dbReference type="EMBL" id="SAL75482.1"/>
    </source>
</evidence>
<accession>A0A158K2X0</accession>
<reference evidence="2" key="1">
    <citation type="submission" date="2016-01" db="EMBL/GenBank/DDBJ databases">
        <authorList>
            <person name="Peeters C."/>
        </authorList>
    </citation>
    <scope>NUCLEOTIDE SEQUENCE [LARGE SCALE GENOMIC DNA]</scope>
    <source>
        <strain evidence="2">LMG 29317</strain>
    </source>
</reference>
<dbReference type="AlphaFoldDB" id="A0A158K2X0"/>
<organism evidence="2 3">
    <name type="scientific">Caballeronia arvi</name>
    <dbReference type="NCBI Taxonomy" id="1777135"/>
    <lineage>
        <taxon>Bacteria</taxon>
        <taxon>Pseudomonadati</taxon>
        <taxon>Pseudomonadota</taxon>
        <taxon>Betaproteobacteria</taxon>
        <taxon>Burkholderiales</taxon>
        <taxon>Burkholderiaceae</taxon>
        <taxon>Caballeronia</taxon>
    </lineage>
</organism>
<proteinExistence type="predicted"/>